<evidence type="ECO:0000313" key="2">
    <source>
        <dbReference type="Proteomes" id="UP000314294"/>
    </source>
</evidence>
<accession>A0A4Z2HQ17</accession>
<reference evidence="1 2" key="1">
    <citation type="submission" date="2019-03" db="EMBL/GenBank/DDBJ databases">
        <title>First draft genome of Liparis tanakae, snailfish: a comprehensive survey of snailfish specific genes.</title>
        <authorList>
            <person name="Kim W."/>
            <person name="Song I."/>
            <person name="Jeong J.-H."/>
            <person name="Kim D."/>
            <person name="Kim S."/>
            <person name="Ryu S."/>
            <person name="Song J.Y."/>
            <person name="Lee S.K."/>
        </authorList>
    </citation>
    <scope>NUCLEOTIDE SEQUENCE [LARGE SCALE GENOMIC DNA]</scope>
    <source>
        <tissue evidence="1">Muscle</tissue>
    </source>
</reference>
<organism evidence="1 2">
    <name type="scientific">Liparis tanakae</name>
    <name type="common">Tanaka's snailfish</name>
    <dbReference type="NCBI Taxonomy" id="230148"/>
    <lineage>
        <taxon>Eukaryota</taxon>
        <taxon>Metazoa</taxon>
        <taxon>Chordata</taxon>
        <taxon>Craniata</taxon>
        <taxon>Vertebrata</taxon>
        <taxon>Euteleostomi</taxon>
        <taxon>Actinopterygii</taxon>
        <taxon>Neopterygii</taxon>
        <taxon>Teleostei</taxon>
        <taxon>Neoteleostei</taxon>
        <taxon>Acanthomorphata</taxon>
        <taxon>Eupercaria</taxon>
        <taxon>Perciformes</taxon>
        <taxon>Cottioidei</taxon>
        <taxon>Cottales</taxon>
        <taxon>Liparidae</taxon>
        <taxon>Liparis</taxon>
    </lineage>
</organism>
<keyword evidence="2" id="KW-1185">Reference proteome</keyword>
<name>A0A4Z2HQ17_9TELE</name>
<comment type="caution">
    <text evidence="1">The sequence shown here is derived from an EMBL/GenBank/DDBJ whole genome shotgun (WGS) entry which is preliminary data.</text>
</comment>
<proteinExistence type="predicted"/>
<dbReference type="AlphaFoldDB" id="A0A4Z2HQ17"/>
<sequence length="155" mass="17749">MNSVSLLARYKDMLCKVPGSLLFITRSVMVDVMLGLRSSSLWSRAEQKYHPCAFQEDAVKRTPVIGDGQSGEDGQAPVPHIEHWADRVSECDIECMQVLRADGVVERQRSSVIVQQHSETPQLLWLEKRSWLWLFLDDVSSRSTVRLSWDTLSFR</sequence>
<protein>
    <submittedName>
        <fullName evidence="1">Uncharacterized protein</fullName>
    </submittedName>
</protein>
<evidence type="ECO:0000313" key="1">
    <source>
        <dbReference type="EMBL" id="TNN67054.1"/>
    </source>
</evidence>
<dbReference type="EMBL" id="SRLO01000210">
    <property type="protein sequence ID" value="TNN67054.1"/>
    <property type="molecule type" value="Genomic_DNA"/>
</dbReference>
<gene>
    <name evidence="1" type="ORF">EYF80_022700</name>
</gene>
<dbReference type="Proteomes" id="UP000314294">
    <property type="component" value="Unassembled WGS sequence"/>
</dbReference>